<dbReference type="AlphaFoldDB" id="A0AAE2V352"/>
<dbReference type="RefSeq" id="WP_012059213.1">
    <property type="nucleotide sequence ID" value="NZ_CP073279.1"/>
</dbReference>
<comment type="caution">
    <text evidence="4">The sequence shown here is derived from an EMBL/GenBank/DDBJ whole genome shotgun (WGS) entry which is preliminary data.</text>
</comment>
<organism evidence="4 5">
    <name type="scientific">Clostridium beijerinckii</name>
    <name type="common">Clostridium MP</name>
    <dbReference type="NCBI Taxonomy" id="1520"/>
    <lineage>
        <taxon>Bacteria</taxon>
        <taxon>Bacillati</taxon>
        <taxon>Bacillota</taxon>
        <taxon>Clostridia</taxon>
        <taxon>Eubacteriales</taxon>
        <taxon>Clostridiaceae</taxon>
        <taxon>Clostridium</taxon>
    </lineage>
</organism>
<keyword evidence="1 4" id="KW-0646">Protease inhibitor</keyword>
<accession>A0AAE2V352</accession>
<keyword evidence="2" id="KW-0789">Thiol protease inhibitor</keyword>
<proteinExistence type="predicted"/>
<name>A0AAE2V352_CLOBE</name>
<evidence type="ECO:0000256" key="2">
    <source>
        <dbReference type="ARBA" id="ARBA00022704"/>
    </source>
</evidence>
<dbReference type="EMBL" id="JADOEF010000001">
    <property type="protein sequence ID" value="MBF7810206.1"/>
    <property type="molecule type" value="Genomic_DNA"/>
</dbReference>
<gene>
    <name evidence="4" type="ORF">IS491_16335</name>
</gene>
<evidence type="ECO:0000313" key="4">
    <source>
        <dbReference type="EMBL" id="MBF7810206.1"/>
    </source>
</evidence>
<dbReference type="GO" id="GO:0004869">
    <property type="term" value="F:cysteine-type endopeptidase inhibitor activity"/>
    <property type="evidence" value="ECO:0007669"/>
    <property type="project" value="UniProtKB-KW"/>
</dbReference>
<dbReference type="Pfam" id="PF09394">
    <property type="entry name" value="Inhibitor_I42"/>
    <property type="match status" value="1"/>
</dbReference>
<sequence>MANSLVSPRRITVEAGETFCVRIRSVSEGSTGYHWELVYDIPNNIEFLSQEWIPDSNAIGSPGTAVFKFKALYSEKASQKLVFVQIAPDSTIADSLSVSVRVIPRNSNC</sequence>
<reference evidence="4" key="1">
    <citation type="submission" date="2020-11" db="EMBL/GenBank/DDBJ databases">
        <authorList>
            <person name="Thieme N."/>
            <person name="Liebl W."/>
            <person name="Zverlov V."/>
        </authorList>
    </citation>
    <scope>NUCLEOTIDE SEQUENCE</scope>
    <source>
        <strain evidence="4">NT08</strain>
    </source>
</reference>
<feature type="domain" description="Proteinase inhibitor I42 chagasin" evidence="3">
    <location>
        <begin position="13"/>
        <end position="88"/>
    </location>
</feature>
<evidence type="ECO:0000256" key="1">
    <source>
        <dbReference type="ARBA" id="ARBA00022690"/>
    </source>
</evidence>
<evidence type="ECO:0000313" key="5">
    <source>
        <dbReference type="Proteomes" id="UP000631418"/>
    </source>
</evidence>
<protein>
    <submittedName>
        <fullName evidence="4">Protease inhibitor I42 family protein</fullName>
    </submittedName>
</protein>
<evidence type="ECO:0000259" key="3">
    <source>
        <dbReference type="Pfam" id="PF09394"/>
    </source>
</evidence>
<dbReference type="SUPFAM" id="SSF141066">
    <property type="entry name" value="ICP-like"/>
    <property type="match status" value="1"/>
</dbReference>
<dbReference type="InterPro" id="IPR036331">
    <property type="entry name" value="Chagasin-like_sf"/>
</dbReference>
<dbReference type="InterPro" id="IPR018990">
    <property type="entry name" value="Prot_inh_I42_chagasin"/>
</dbReference>
<dbReference type="Proteomes" id="UP000631418">
    <property type="component" value="Unassembled WGS sequence"/>
</dbReference>
<dbReference type="Gene3D" id="2.60.40.2020">
    <property type="match status" value="1"/>
</dbReference>